<protein>
    <submittedName>
        <fullName evidence="2">Type II toxin-antitoxin system RelE/ParE family toxin</fullName>
    </submittedName>
</protein>
<name>A0ABS5S0P8_9FLAO</name>
<proteinExistence type="predicted"/>
<evidence type="ECO:0000313" key="3">
    <source>
        <dbReference type="Proteomes" id="UP001297092"/>
    </source>
</evidence>
<reference evidence="2 3" key="1">
    <citation type="submission" date="2021-05" db="EMBL/GenBank/DDBJ databases">
        <title>Aequorivita echinoideorum JCM 30378 genome.</title>
        <authorList>
            <person name="Zhang H."/>
            <person name="Li C."/>
        </authorList>
    </citation>
    <scope>NUCLEOTIDE SEQUENCE [LARGE SCALE GENOMIC DNA]</scope>
    <source>
        <strain evidence="2 3">JCM30378</strain>
    </source>
</reference>
<dbReference type="InterPro" id="IPR007712">
    <property type="entry name" value="RelE/ParE_toxin"/>
</dbReference>
<keyword evidence="1" id="KW-1277">Toxin-antitoxin system</keyword>
<organism evidence="2 3">
    <name type="scientific">Aequorivita echinoideorum</name>
    <dbReference type="NCBI Taxonomy" id="1549647"/>
    <lineage>
        <taxon>Bacteria</taxon>
        <taxon>Pseudomonadati</taxon>
        <taxon>Bacteroidota</taxon>
        <taxon>Flavobacteriia</taxon>
        <taxon>Flavobacteriales</taxon>
        <taxon>Flavobacteriaceae</taxon>
        <taxon>Aequorivita</taxon>
    </lineage>
</organism>
<keyword evidence="3" id="KW-1185">Reference proteome</keyword>
<dbReference type="RefSeq" id="WP_214111661.1">
    <property type="nucleotide sequence ID" value="NZ_JAHCTB010000001.1"/>
</dbReference>
<dbReference type="Pfam" id="PF05016">
    <property type="entry name" value="ParE_toxin"/>
    <property type="match status" value="1"/>
</dbReference>
<dbReference type="InterPro" id="IPR035093">
    <property type="entry name" value="RelE/ParE_toxin_dom_sf"/>
</dbReference>
<accession>A0ABS5S0P8</accession>
<evidence type="ECO:0000256" key="1">
    <source>
        <dbReference type="ARBA" id="ARBA00022649"/>
    </source>
</evidence>
<dbReference type="Gene3D" id="3.30.2310.20">
    <property type="entry name" value="RelE-like"/>
    <property type="match status" value="1"/>
</dbReference>
<dbReference type="EMBL" id="JAHCTB010000001">
    <property type="protein sequence ID" value="MBT0606787.1"/>
    <property type="molecule type" value="Genomic_DNA"/>
</dbReference>
<sequence>MDFDIVFSKEADIEFYIIDCFLGAKGINEKFHLDFHEQMQHIKANPFQFQLRYKDVRMVHLKKFNYSIHYCVFDKTITVLRILNQKQAF</sequence>
<gene>
    <name evidence="2" type="ORF">KIV10_01200</name>
</gene>
<comment type="caution">
    <text evidence="2">The sequence shown here is derived from an EMBL/GenBank/DDBJ whole genome shotgun (WGS) entry which is preliminary data.</text>
</comment>
<evidence type="ECO:0000313" key="2">
    <source>
        <dbReference type="EMBL" id="MBT0606787.1"/>
    </source>
</evidence>
<dbReference type="Proteomes" id="UP001297092">
    <property type="component" value="Unassembled WGS sequence"/>
</dbReference>